<keyword evidence="2" id="KW-1185">Reference proteome</keyword>
<name>A0A4Y2SJ15_ARAVE</name>
<gene>
    <name evidence="1" type="ORF">AVEN_41705_1</name>
</gene>
<dbReference type="EMBL" id="BGPR01021735">
    <property type="protein sequence ID" value="GBN87279.1"/>
    <property type="molecule type" value="Genomic_DNA"/>
</dbReference>
<sequence length="122" mass="13739">MSGDLSADDSLPTSSPKVTYTLRALQTWMLKLRDARKTNILCAQSVERATVEGLIFLFIFELIQVIRPMLAICVRKYALRKGILTHMAVLIPERSSMLALGVRATKCGLDKHRRAHCRKEAL</sequence>
<accession>A0A4Y2SJ15</accession>
<protein>
    <submittedName>
        <fullName evidence="1">Uncharacterized protein</fullName>
    </submittedName>
</protein>
<reference evidence="1 2" key="1">
    <citation type="journal article" date="2019" name="Sci. Rep.">
        <title>Orb-weaving spider Araneus ventricosus genome elucidates the spidroin gene catalogue.</title>
        <authorList>
            <person name="Kono N."/>
            <person name="Nakamura H."/>
            <person name="Ohtoshi R."/>
            <person name="Moran D.A.P."/>
            <person name="Shinohara A."/>
            <person name="Yoshida Y."/>
            <person name="Fujiwara M."/>
            <person name="Mori M."/>
            <person name="Tomita M."/>
            <person name="Arakawa K."/>
        </authorList>
    </citation>
    <scope>NUCLEOTIDE SEQUENCE [LARGE SCALE GENOMIC DNA]</scope>
</reference>
<proteinExistence type="predicted"/>
<evidence type="ECO:0000313" key="2">
    <source>
        <dbReference type="Proteomes" id="UP000499080"/>
    </source>
</evidence>
<dbReference type="AlphaFoldDB" id="A0A4Y2SJ15"/>
<evidence type="ECO:0000313" key="1">
    <source>
        <dbReference type="EMBL" id="GBN87279.1"/>
    </source>
</evidence>
<dbReference type="Proteomes" id="UP000499080">
    <property type="component" value="Unassembled WGS sequence"/>
</dbReference>
<organism evidence="1 2">
    <name type="scientific">Araneus ventricosus</name>
    <name type="common">Orbweaver spider</name>
    <name type="synonym">Epeira ventricosa</name>
    <dbReference type="NCBI Taxonomy" id="182803"/>
    <lineage>
        <taxon>Eukaryota</taxon>
        <taxon>Metazoa</taxon>
        <taxon>Ecdysozoa</taxon>
        <taxon>Arthropoda</taxon>
        <taxon>Chelicerata</taxon>
        <taxon>Arachnida</taxon>
        <taxon>Araneae</taxon>
        <taxon>Araneomorphae</taxon>
        <taxon>Entelegynae</taxon>
        <taxon>Araneoidea</taxon>
        <taxon>Araneidae</taxon>
        <taxon>Araneus</taxon>
    </lineage>
</organism>
<comment type="caution">
    <text evidence="1">The sequence shown here is derived from an EMBL/GenBank/DDBJ whole genome shotgun (WGS) entry which is preliminary data.</text>
</comment>